<dbReference type="GO" id="GO:0000747">
    <property type="term" value="P:conjugation with cellular fusion"/>
    <property type="evidence" value="ECO:0007669"/>
    <property type="project" value="EnsemblFungi"/>
</dbReference>
<proteinExistence type="predicted"/>
<dbReference type="GO" id="GO:0005829">
    <property type="term" value="C:cytosol"/>
    <property type="evidence" value="ECO:0007669"/>
    <property type="project" value="EnsemblFungi"/>
</dbReference>
<dbReference type="GO" id="GO:0061188">
    <property type="term" value="P:negative regulation of rDNA heterochromatin formation"/>
    <property type="evidence" value="ECO:0007669"/>
    <property type="project" value="EnsemblFungi"/>
</dbReference>
<dbReference type="Pfam" id="PF08595">
    <property type="entry name" value="RXT2_N"/>
    <property type="match status" value="1"/>
</dbReference>
<protein>
    <recommendedName>
        <fullName evidence="2">Transcriptional regulatory protein RXT2 N-terminal domain-containing protein</fullName>
    </recommendedName>
</protein>
<dbReference type="OrthoDB" id="2405722at2759"/>
<accession>G8JS53</accession>
<dbReference type="AlphaFoldDB" id="G8JS53"/>
<gene>
    <name evidence="3" type="ordered locus">Ecym_3490</name>
</gene>
<dbReference type="Proteomes" id="UP000006790">
    <property type="component" value="Chromosome 3"/>
</dbReference>
<dbReference type="InterPro" id="IPR039602">
    <property type="entry name" value="Rxt2"/>
</dbReference>
<sequence>MTDSQSSLLSDEQERKQILNFTNYVLSQKAGNFPALNQLADGTVFPGIRGETTNRGRKLYQNSIGISQKRLKVDTREERVFYSGSEHSLLSRKRMKFSTTPQFNSFEDAQEGYTSGFKSLEDSDDECDDLHRLIDIRKLLSPISNLADVATHPAISRTFRSKVLRDLALDIMLMVEKEQESVISYSGLLEVFLGDYPDALYEDRLALPMYDHKLKLPDDEENLNVTATASSSNKPAKSTTKKGEVPKVEDDDGEKEDPFFALPEFNGNRKLLSIVNGENSQNTEEIETTRQLAQIALQRNQEFIRNLQKIRNCIVKANRIRERILMWAREIAGIPEEDVTIPSALHVVKRGLISATTNHMDEEVEDEEIDED</sequence>
<dbReference type="PANTHER" id="PTHR28232:SF1">
    <property type="entry name" value="TRANSCRIPTIONAL REGULATORY PROTEIN RXT2"/>
    <property type="match status" value="1"/>
</dbReference>
<dbReference type="OMA" id="YNGSEHN"/>
<dbReference type="eggNOG" id="ENOG502QU3T">
    <property type="taxonomic scope" value="Eukaryota"/>
</dbReference>
<organism evidence="3 4">
    <name type="scientific">Eremothecium cymbalariae (strain CBS 270.75 / DBVPG 7215 / KCTC 17166 / NRRL Y-17582)</name>
    <name type="common">Yeast</name>
    <dbReference type="NCBI Taxonomy" id="931890"/>
    <lineage>
        <taxon>Eukaryota</taxon>
        <taxon>Fungi</taxon>
        <taxon>Dikarya</taxon>
        <taxon>Ascomycota</taxon>
        <taxon>Saccharomycotina</taxon>
        <taxon>Saccharomycetes</taxon>
        <taxon>Saccharomycetales</taxon>
        <taxon>Saccharomycetaceae</taxon>
        <taxon>Eremothecium</taxon>
    </lineage>
</organism>
<dbReference type="GO" id="GO:0004407">
    <property type="term" value="F:histone deacetylase activity"/>
    <property type="evidence" value="ECO:0007669"/>
    <property type="project" value="EnsemblFungi"/>
</dbReference>
<dbReference type="STRING" id="931890.G8JS53"/>
<dbReference type="PANTHER" id="PTHR28232">
    <property type="entry name" value="TRANSCRIPTIONAL REGULATORY PROTEIN RXT2"/>
    <property type="match status" value="1"/>
</dbReference>
<dbReference type="GeneID" id="11469081"/>
<dbReference type="KEGG" id="erc:Ecym_3490"/>
<dbReference type="GO" id="GO:2000219">
    <property type="term" value="P:positive regulation of invasive growth in response to glucose limitation"/>
    <property type="evidence" value="ECO:0007669"/>
    <property type="project" value="EnsemblFungi"/>
</dbReference>
<keyword evidence="4" id="KW-1185">Reference proteome</keyword>
<feature type="compositionally biased region" description="Polar residues" evidence="1">
    <location>
        <begin position="227"/>
        <end position="238"/>
    </location>
</feature>
<dbReference type="InParanoid" id="G8JS53"/>
<dbReference type="GO" id="GO:0000122">
    <property type="term" value="P:negative regulation of transcription by RNA polymerase II"/>
    <property type="evidence" value="ECO:0007669"/>
    <property type="project" value="EnsemblFungi"/>
</dbReference>
<name>G8JS53_ERECY</name>
<dbReference type="GO" id="GO:0033698">
    <property type="term" value="C:Rpd3L complex"/>
    <property type="evidence" value="ECO:0007669"/>
    <property type="project" value="EnsemblFungi"/>
</dbReference>
<evidence type="ECO:0000313" key="3">
    <source>
        <dbReference type="EMBL" id="AET38972.1"/>
    </source>
</evidence>
<evidence type="ECO:0000313" key="4">
    <source>
        <dbReference type="Proteomes" id="UP000006790"/>
    </source>
</evidence>
<dbReference type="HOGENOM" id="CLU_756436_0_0_1"/>
<dbReference type="FunCoup" id="G8JS53">
    <property type="interactions" value="164"/>
</dbReference>
<evidence type="ECO:0000256" key="1">
    <source>
        <dbReference type="SAM" id="MobiDB-lite"/>
    </source>
</evidence>
<evidence type="ECO:0000259" key="2">
    <source>
        <dbReference type="Pfam" id="PF08595"/>
    </source>
</evidence>
<dbReference type="RefSeq" id="XP_003645789.1">
    <property type="nucleotide sequence ID" value="XM_003645741.1"/>
</dbReference>
<feature type="domain" description="Transcriptional regulatory protein RXT2 N-terminal" evidence="2">
    <location>
        <begin position="53"/>
        <end position="195"/>
    </location>
</feature>
<reference evidence="4" key="1">
    <citation type="journal article" date="2012" name="G3 (Bethesda)">
        <title>Pichia sorbitophila, an interspecies yeast hybrid reveals early steps of genome resolution following polyploidization.</title>
        <authorList>
            <person name="Leh Louis V."/>
            <person name="Despons L."/>
            <person name="Friedrich A."/>
            <person name="Martin T."/>
            <person name="Durrens P."/>
            <person name="Casaregola S."/>
            <person name="Neuveglise C."/>
            <person name="Fairhead C."/>
            <person name="Marck C."/>
            <person name="Cruz J.A."/>
            <person name="Straub M.L."/>
            <person name="Kugler V."/>
            <person name="Sacerdot C."/>
            <person name="Uzunov Z."/>
            <person name="Thierry A."/>
            <person name="Weiss S."/>
            <person name="Bleykasten C."/>
            <person name="De Montigny J."/>
            <person name="Jacques N."/>
            <person name="Jung P."/>
            <person name="Lemaire M."/>
            <person name="Mallet S."/>
            <person name="Morel G."/>
            <person name="Richard G.F."/>
            <person name="Sarkar A."/>
            <person name="Savel G."/>
            <person name="Schacherer J."/>
            <person name="Seret M.L."/>
            <person name="Talla E."/>
            <person name="Samson G."/>
            <person name="Jubin C."/>
            <person name="Poulain J."/>
            <person name="Vacherie B."/>
            <person name="Barbe V."/>
            <person name="Pelletier E."/>
            <person name="Sherman D.J."/>
            <person name="Westhof E."/>
            <person name="Weissenbach J."/>
            <person name="Baret P.V."/>
            <person name="Wincker P."/>
            <person name="Gaillardin C."/>
            <person name="Dujon B."/>
            <person name="Souciet J.L."/>
        </authorList>
    </citation>
    <scope>NUCLEOTIDE SEQUENCE [LARGE SCALE GENOMIC DNA]</scope>
    <source>
        <strain evidence="4">CBS 270.75 / DBVPG 7215 / KCTC 17166 / NRRL Y-17582</strain>
    </source>
</reference>
<dbReference type="GO" id="GO:0001403">
    <property type="term" value="P:invasive growth in response to glucose limitation"/>
    <property type="evidence" value="ECO:0007669"/>
    <property type="project" value="EnsemblFungi"/>
</dbReference>
<dbReference type="GO" id="GO:0061186">
    <property type="term" value="P:negative regulation of silent mating-type cassette heterochromatin formation"/>
    <property type="evidence" value="ECO:0007669"/>
    <property type="project" value="EnsemblFungi"/>
</dbReference>
<dbReference type="InterPro" id="IPR013904">
    <property type="entry name" value="RXT2_N"/>
</dbReference>
<dbReference type="EMBL" id="CP002499">
    <property type="protein sequence ID" value="AET38972.1"/>
    <property type="molecule type" value="Genomic_DNA"/>
</dbReference>
<feature type="region of interest" description="Disordered" evidence="1">
    <location>
        <begin position="227"/>
        <end position="257"/>
    </location>
</feature>